<dbReference type="RefSeq" id="WP_069295296.1">
    <property type="nucleotide sequence ID" value="NZ_MCRI01000004.1"/>
</dbReference>
<name>A0A1E3GUC9_9GAMM</name>
<dbReference type="PROSITE" id="PS50931">
    <property type="entry name" value="HTH_LYSR"/>
    <property type="match status" value="1"/>
</dbReference>
<dbReference type="STRING" id="291169.A9E74_00763"/>
<comment type="caution">
    <text evidence="7">The sequence shown here is derived from an EMBL/GenBank/DDBJ whole genome shotgun (WGS) entry which is preliminary data.</text>
</comment>
<keyword evidence="3" id="KW-0238">DNA-binding</keyword>
<keyword evidence="2" id="KW-0805">Transcription regulation</keyword>
<dbReference type="GO" id="GO:0003700">
    <property type="term" value="F:DNA-binding transcription factor activity"/>
    <property type="evidence" value="ECO:0007669"/>
    <property type="project" value="InterPro"/>
</dbReference>
<dbReference type="Proteomes" id="UP000094379">
    <property type="component" value="Unassembled WGS sequence"/>
</dbReference>
<comment type="similarity">
    <text evidence="1">Belongs to the LysR transcriptional regulatory family.</text>
</comment>
<dbReference type="CDD" id="cd08422">
    <property type="entry name" value="PBP2_CrgA_like"/>
    <property type="match status" value="1"/>
</dbReference>
<sequence>MNQIEDMQTFKRIVEAGSISLAAEQLDTVKSAVSKRLKELEKRLNVTLLQRTTRRQTLTEAGHRYYQHCLRLLDDIAEAEAQISDIEAELSGKLRISAPVSFGLMHLGPALQEFQQIHPLIEMSIDFNDRLVDLIADGFDLAIRIARLDDSTLIAKKLSSTRLVVCASPEYLAYHGTPVIPTDLTNGHAILHYRNTSESWQFQQDGSPISLHLQGKISANNGNFLCDAAIAGQGIITSPDFICYQAVQSGQLQVILRDYMHDSELGIYAVYPQTRYLPRRSQILIAYLQNYFSRNAPWLDC</sequence>
<dbReference type="GO" id="GO:0043565">
    <property type="term" value="F:sequence-specific DNA binding"/>
    <property type="evidence" value="ECO:0007669"/>
    <property type="project" value="TreeGrafter"/>
</dbReference>
<evidence type="ECO:0000256" key="4">
    <source>
        <dbReference type="ARBA" id="ARBA00023163"/>
    </source>
</evidence>
<dbReference type="EMBL" id="MCRI01000004">
    <property type="protein sequence ID" value="ODN67653.1"/>
    <property type="molecule type" value="Genomic_DNA"/>
</dbReference>
<dbReference type="SUPFAM" id="SSF53850">
    <property type="entry name" value="Periplasmic binding protein-like II"/>
    <property type="match status" value="1"/>
</dbReference>
<evidence type="ECO:0000259" key="6">
    <source>
        <dbReference type="PROSITE" id="PS50931"/>
    </source>
</evidence>
<keyword evidence="4" id="KW-0804">Transcription</keyword>
<dbReference type="SUPFAM" id="SSF46785">
    <property type="entry name" value="Winged helix' DNA-binding domain"/>
    <property type="match status" value="1"/>
</dbReference>
<dbReference type="GO" id="GO:0006351">
    <property type="term" value="P:DNA-templated transcription"/>
    <property type="evidence" value="ECO:0007669"/>
    <property type="project" value="TreeGrafter"/>
</dbReference>
<dbReference type="PATRIC" id="fig|291169.3.peg.764"/>
<evidence type="ECO:0000256" key="2">
    <source>
        <dbReference type="ARBA" id="ARBA00023015"/>
    </source>
</evidence>
<dbReference type="InterPro" id="IPR058163">
    <property type="entry name" value="LysR-type_TF_proteobact-type"/>
</dbReference>
<proteinExistence type="inferred from homology"/>
<evidence type="ECO:0000256" key="1">
    <source>
        <dbReference type="ARBA" id="ARBA00009437"/>
    </source>
</evidence>
<keyword evidence="8" id="KW-1185">Reference proteome</keyword>
<dbReference type="FunFam" id="1.10.10.10:FF:000001">
    <property type="entry name" value="LysR family transcriptional regulator"/>
    <property type="match status" value="1"/>
</dbReference>
<evidence type="ECO:0000313" key="8">
    <source>
        <dbReference type="Proteomes" id="UP000094379"/>
    </source>
</evidence>
<dbReference type="Pfam" id="PF03466">
    <property type="entry name" value="LysR_substrate"/>
    <property type="match status" value="1"/>
</dbReference>
<dbReference type="PANTHER" id="PTHR30537:SF5">
    <property type="entry name" value="HTH-TYPE TRANSCRIPTIONAL ACTIVATOR TTDR-RELATED"/>
    <property type="match status" value="1"/>
</dbReference>
<dbReference type="InterPro" id="IPR005119">
    <property type="entry name" value="LysR_subst-bd"/>
</dbReference>
<dbReference type="PANTHER" id="PTHR30537">
    <property type="entry name" value="HTH-TYPE TRANSCRIPTIONAL REGULATOR"/>
    <property type="match status" value="1"/>
</dbReference>
<dbReference type="InterPro" id="IPR000847">
    <property type="entry name" value="LysR_HTH_N"/>
</dbReference>
<dbReference type="Gene3D" id="3.40.190.290">
    <property type="match status" value="1"/>
</dbReference>
<organism evidence="7 8">
    <name type="scientific">Methylophaga muralis</name>
    <dbReference type="NCBI Taxonomy" id="291169"/>
    <lineage>
        <taxon>Bacteria</taxon>
        <taxon>Pseudomonadati</taxon>
        <taxon>Pseudomonadota</taxon>
        <taxon>Gammaproteobacteria</taxon>
        <taxon>Thiotrichales</taxon>
        <taxon>Piscirickettsiaceae</taxon>
        <taxon>Methylophaga</taxon>
    </lineage>
</organism>
<dbReference type="Gene3D" id="1.10.10.10">
    <property type="entry name" value="Winged helix-like DNA-binding domain superfamily/Winged helix DNA-binding domain"/>
    <property type="match status" value="1"/>
</dbReference>
<dbReference type="AlphaFoldDB" id="A0A1E3GUC9"/>
<dbReference type="FunFam" id="3.40.190.290:FF:000001">
    <property type="entry name" value="Transcriptional regulator, LysR family"/>
    <property type="match status" value="1"/>
</dbReference>
<feature type="domain" description="HTH lysR-type" evidence="6">
    <location>
        <begin position="1"/>
        <end position="59"/>
    </location>
</feature>
<dbReference type="InterPro" id="IPR036390">
    <property type="entry name" value="WH_DNA-bd_sf"/>
</dbReference>
<keyword evidence="5" id="KW-0175">Coiled coil</keyword>
<reference evidence="7 8" key="1">
    <citation type="submission" date="2016-07" db="EMBL/GenBank/DDBJ databases">
        <title>Draft Genome Sequence of Methylophaga muralis Bur 1.</title>
        <authorList>
            <person name="Vasilenko O.V."/>
            <person name="Doronina N.V."/>
            <person name="Shmareva M.N."/>
            <person name="Tarlachkov S.V."/>
            <person name="Mustakhimov I."/>
            <person name="Trotsenko Y.A."/>
        </authorList>
    </citation>
    <scope>NUCLEOTIDE SEQUENCE [LARGE SCALE GENOMIC DNA]</scope>
    <source>
        <strain evidence="7 8">Bur 1</strain>
    </source>
</reference>
<protein>
    <submittedName>
        <fullName evidence="7">HTH-type transcriptional regulator DmlR</fullName>
    </submittedName>
</protein>
<evidence type="ECO:0000313" key="7">
    <source>
        <dbReference type="EMBL" id="ODN67653.1"/>
    </source>
</evidence>
<feature type="coiled-coil region" evidence="5">
    <location>
        <begin position="69"/>
        <end position="96"/>
    </location>
</feature>
<evidence type="ECO:0000256" key="5">
    <source>
        <dbReference type="SAM" id="Coils"/>
    </source>
</evidence>
<evidence type="ECO:0000256" key="3">
    <source>
        <dbReference type="ARBA" id="ARBA00023125"/>
    </source>
</evidence>
<accession>A0A1E3GUC9</accession>
<gene>
    <name evidence="7" type="primary">dmlR</name>
    <name evidence="7" type="ORF">A9E74_00763</name>
</gene>
<dbReference type="Pfam" id="PF00126">
    <property type="entry name" value="HTH_1"/>
    <property type="match status" value="1"/>
</dbReference>
<dbReference type="InterPro" id="IPR036388">
    <property type="entry name" value="WH-like_DNA-bd_sf"/>
</dbReference>